<comment type="caution">
    <text evidence="6">The sequence shown here is derived from an EMBL/GenBank/DDBJ whole genome shotgun (WGS) entry which is preliminary data.</text>
</comment>
<gene>
    <name evidence="6" type="ORF">DCG65_09065</name>
</gene>
<evidence type="ECO:0000256" key="1">
    <source>
        <dbReference type="ARBA" id="ARBA00006739"/>
    </source>
</evidence>
<proteinExistence type="inferred from homology"/>
<keyword evidence="4" id="KW-0812">Transmembrane</keyword>
<reference evidence="6 7" key="1">
    <citation type="journal article" date="2018" name="Nat. Biotechnol.">
        <title>A standardized bacterial taxonomy based on genome phylogeny substantially revises the tree of life.</title>
        <authorList>
            <person name="Parks D.H."/>
            <person name="Chuvochina M."/>
            <person name="Waite D.W."/>
            <person name="Rinke C."/>
            <person name="Skarshewski A."/>
            <person name="Chaumeil P.A."/>
            <person name="Hugenholtz P."/>
        </authorList>
    </citation>
    <scope>NUCLEOTIDE SEQUENCE [LARGE SCALE GENOMIC DNA]</scope>
    <source>
        <strain evidence="6">UBA8557</strain>
    </source>
</reference>
<evidence type="ECO:0000256" key="2">
    <source>
        <dbReference type="ARBA" id="ARBA00022676"/>
    </source>
</evidence>
<name>A0A3B9L1B3_9PROT</name>
<organism evidence="6 7">
    <name type="scientific">Hyphomonas atlantica</name>
    <dbReference type="NCBI Taxonomy" id="1280948"/>
    <lineage>
        <taxon>Bacteria</taxon>
        <taxon>Pseudomonadati</taxon>
        <taxon>Pseudomonadota</taxon>
        <taxon>Alphaproteobacteria</taxon>
        <taxon>Hyphomonadales</taxon>
        <taxon>Hyphomonadaceae</taxon>
        <taxon>Hyphomonas</taxon>
    </lineage>
</organism>
<feature type="transmembrane region" description="Helical" evidence="4">
    <location>
        <begin position="249"/>
        <end position="268"/>
    </location>
</feature>
<dbReference type="Pfam" id="PF00535">
    <property type="entry name" value="Glycos_transf_2"/>
    <property type="match status" value="1"/>
</dbReference>
<dbReference type="CDD" id="cd04186">
    <property type="entry name" value="GT_2_like_c"/>
    <property type="match status" value="1"/>
</dbReference>
<dbReference type="InterPro" id="IPR001173">
    <property type="entry name" value="Glyco_trans_2-like"/>
</dbReference>
<keyword evidence="4" id="KW-0472">Membrane</keyword>
<evidence type="ECO:0000259" key="5">
    <source>
        <dbReference type="Pfam" id="PF00535"/>
    </source>
</evidence>
<dbReference type="EMBL" id="DMBR01000274">
    <property type="protein sequence ID" value="HAE94698.1"/>
    <property type="molecule type" value="Genomic_DNA"/>
</dbReference>
<dbReference type="PANTHER" id="PTHR43179:SF12">
    <property type="entry name" value="GALACTOFURANOSYLTRANSFERASE GLFT2"/>
    <property type="match status" value="1"/>
</dbReference>
<evidence type="ECO:0000313" key="6">
    <source>
        <dbReference type="EMBL" id="HAE94698.1"/>
    </source>
</evidence>
<evidence type="ECO:0000256" key="4">
    <source>
        <dbReference type="SAM" id="Phobius"/>
    </source>
</evidence>
<dbReference type="InterPro" id="IPR029044">
    <property type="entry name" value="Nucleotide-diphossugar_trans"/>
</dbReference>
<dbReference type="Gene3D" id="3.90.550.10">
    <property type="entry name" value="Spore Coat Polysaccharide Biosynthesis Protein SpsA, Chain A"/>
    <property type="match status" value="1"/>
</dbReference>
<sequence length="346" mass="37584">MENDTVTQISVLIVNFNGEGYLQAALDSLRAQTFQDFEIIVVDNNSTDGSADDLSVDGLSKFRLLKQDKNLGFAAASNIGVKAAKSPWVAMLNPDAEAKPDWLANILDGIKRHPGVSMFSCAQLCLEDSSVLDGAGDNYLAFGIPWRGGFGRSLNDLPREGECFSPCGASAVFFRDTYLSHGGLDERFFCYCEDVDLGYRMRLAGERCIFLPTAVVSHAGSGISGRASEFSLFHGTRNRLWTYAKNTPFALLCLTLPGHVLLTIAILMRGTMKGRAGPVWRGLVAGVAGIARIRADRTFGPPRRVVPLVSLMRAMAWDPRALLGRHTVVTPLKNVEAVAQLDAVRS</sequence>
<dbReference type="SUPFAM" id="SSF53448">
    <property type="entry name" value="Nucleotide-diphospho-sugar transferases"/>
    <property type="match status" value="1"/>
</dbReference>
<accession>A0A3B9L1B3</accession>
<dbReference type="PANTHER" id="PTHR43179">
    <property type="entry name" value="RHAMNOSYLTRANSFERASE WBBL"/>
    <property type="match status" value="1"/>
</dbReference>
<dbReference type="AlphaFoldDB" id="A0A3B9L1B3"/>
<keyword evidence="4" id="KW-1133">Transmembrane helix</keyword>
<evidence type="ECO:0000256" key="3">
    <source>
        <dbReference type="ARBA" id="ARBA00022679"/>
    </source>
</evidence>
<protein>
    <submittedName>
        <fullName evidence="6">Glycosyltransferase family 2 protein</fullName>
    </submittedName>
</protein>
<feature type="domain" description="Glycosyltransferase 2-like" evidence="5">
    <location>
        <begin position="10"/>
        <end position="116"/>
    </location>
</feature>
<keyword evidence="2" id="KW-0328">Glycosyltransferase</keyword>
<dbReference type="GO" id="GO:0016757">
    <property type="term" value="F:glycosyltransferase activity"/>
    <property type="evidence" value="ECO:0007669"/>
    <property type="project" value="UniProtKB-KW"/>
</dbReference>
<comment type="similarity">
    <text evidence="1">Belongs to the glycosyltransferase 2 family.</text>
</comment>
<dbReference type="Proteomes" id="UP000259173">
    <property type="component" value="Unassembled WGS sequence"/>
</dbReference>
<evidence type="ECO:0000313" key="7">
    <source>
        <dbReference type="Proteomes" id="UP000259173"/>
    </source>
</evidence>
<keyword evidence="3 6" id="KW-0808">Transferase</keyword>